<gene>
    <name evidence="2" type="ORF">BS50DRAFT_588667</name>
</gene>
<organism evidence="2 3">
    <name type="scientific">Corynespora cassiicola Philippines</name>
    <dbReference type="NCBI Taxonomy" id="1448308"/>
    <lineage>
        <taxon>Eukaryota</taxon>
        <taxon>Fungi</taxon>
        <taxon>Dikarya</taxon>
        <taxon>Ascomycota</taxon>
        <taxon>Pezizomycotina</taxon>
        <taxon>Dothideomycetes</taxon>
        <taxon>Pleosporomycetidae</taxon>
        <taxon>Pleosporales</taxon>
        <taxon>Corynesporascaceae</taxon>
        <taxon>Corynespora</taxon>
    </lineage>
</organism>
<reference evidence="2 3" key="1">
    <citation type="journal article" date="2018" name="Front. Microbiol.">
        <title>Genome-Wide Analysis of Corynespora cassiicola Leaf Fall Disease Putative Effectors.</title>
        <authorList>
            <person name="Lopez D."/>
            <person name="Ribeiro S."/>
            <person name="Label P."/>
            <person name="Fumanal B."/>
            <person name="Venisse J.S."/>
            <person name="Kohler A."/>
            <person name="de Oliveira R.R."/>
            <person name="Labutti K."/>
            <person name="Lipzen A."/>
            <person name="Lail K."/>
            <person name="Bauer D."/>
            <person name="Ohm R.A."/>
            <person name="Barry K.W."/>
            <person name="Spatafora J."/>
            <person name="Grigoriev I.V."/>
            <person name="Martin F.M."/>
            <person name="Pujade-Renaud V."/>
        </authorList>
    </citation>
    <scope>NUCLEOTIDE SEQUENCE [LARGE SCALE GENOMIC DNA]</scope>
    <source>
        <strain evidence="2 3">Philippines</strain>
    </source>
</reference>
<dbReference type="Proteomes" id="UP000240883">
    <property type="component" value="Unassembled WGS sequence"/>
</dbReference>
<name>A0A2T2NK96_CORCC</name>
<evidence type="ECO:0000256" key="1">
    <source>
        <dbReference type="SAM" id="MobiDB-lite"/>
    </source>
</evidence>
<dbReference type="Pfam" id="PF10155">
    <property type="entry name" value="CNOT11"/>
    <property type="match status" value="1"/>
</dbReference>
<sequence>MDISARLEEGEIQRLEDPGKLCGDVVRGLGGSGFEGSLRVKNTVDGIEEIARDAPSWSAFSVLVNCEYRLYEMNRDTPLRNNPFLSHWVEAILRLGQNLAPSKPQGKRRAKKNGDKITDAEIRRVRVELIKSLLQSGDSLPFASMSPKMLYEKFVELGQTTEFDVAVYIRMLQEEGIYDDGPRELDGPSGAHVEASTQQDGEEATSKPRLNDFQQWKKGILSRLETEPEVATQELRHLPVELSYLDFLTTLLQEGTLLALSIDPAPIMSDYIQHALRLAEKMGQPPESSSLNGNSEDIDRGREAQARAVRLLLLFIRNLIRKALLPPEAIYFEIQEICVRYVWIREVREFRAFVEEGAVSEGAGH</sequence>
<keyword evidence="3" id="KW-1185">Reference proteome</keyword>
<evidence type="ECO:0000313" key="2">
    <source>
        <dbReference type="EMBL" id="PSN65865.1"/>
    </source>
</evidence>
<dbReference type="AlphaFoldDB" id="A0A2T2NK96"/>
<feature type="region of interest" description="Disordered" evidence="1">
    <location>
        <begin position="179"/>
        <end position="209"/>
    </location>
</feature>
<dbReference type="OrthoDB" id="10265389at2759"/>
<dbReference type="InterPro" id="IPR019312">
    <property type="entry name" value="CNOT11"/>
</dbReference>
<proteinExistence type="predicted"/>
<evidence type="ECO:0000313" key="3">
    <source>
        <dbReference type="Proteomes" id="UP000240883"/>
    </source>
</evidence>
<dbReference type="GO" id="GO:0030014">
    <property type="term" value="C:CCR4-NOT complex"/>
    <property type="evidence" value="ECO:0007669"/>
    <property type="project" value="InterPro"/>
</dbReference>
<dbReference type="EMBL" id="KZ678136">
    <property type="protein sequence ID" value="PSN65865.1"/>
    <property type="molecule type" value="Genomic_DNA"/>
</dbReference>
<accession>A0A2T2NK96</accession>
<protein>
    <submittedName>
        <fullName evidence="2">Uncharacterized protein</fullName>
    </submittedName>
</protein>
<dbReference type="STRING" id="1448308.A0A2T2NK96"/>